<dbReference type="Gene3D" id="2.115.10.20">
    <property type="entry name" value="Glycosyl hydrolase domain, family 43"/>
    <property type="match status" value="1"/>
</dbReference>
<evidence type="ECO:0000256" key="1">
    <source>
        <dbReference type="SAM" id="SignalP"/>
    </source>
</evidence>
<dbReference type="RefSeq" id="WP_098039408.1">
    <property type="nucleotide sequence ID" value="NZ_CWGJ01000028.1"/>
</dbReference>
<proteinExistence type="predicted"/>
<gene>
    <name evidence="2" type="ORF">ELAC_2229</name>
</gene>
<dbReference type="EMBL" id="CWGJ01000028">
    <property type="protein sequence ID" value="CRX39549.1"/>
    <property type="molecule type" value="Genomic_DNA"/>
</dbReference>
<dbReference type="Proteomes" id="UP000220251">
    <property type="component" value="Unassembled WGS sequence"/>
</dbReference>
<evidence type="ECO:0000313" key="2">
    <source>
        <dbReference type="EMBL" id="CRX39549.1"/>
    </source>
</evidence>
<reference evidence="3" key="1">
    <citation type="submission" date="2015-06" db="EMBL/GenBank/DDBJ databases">
        <authorList>
            <person name="Bertelli C."/>
        </authorList>
    </citation>
    <scope>NUCLEOTIDE SEQUENCE [LARGE SCALE GENOMIC DNA]</scope>
    <source>
        <strain evidence="3">CRIB-30</strain>
    </source>
</reference>
<keyword evidence="3" id="KW-1185">Reference proteome</keyword>
<dbReference type="InterPro" id="IPR023296">
    <property type="entry name" value="Glyco_hydro_beta-prop_sf"/>
</dbReference>
<accession>A0A0H5DUD3</accession>
<dbReference type="SUPFAM" id="SSF75005">
    <property type="entry name" value="Arabinanase/levansucrase/invertase"/>
    <property type="match status" value="1"/>
</dbReference>
<evidence type="ECO:0000313" key="3">
    <source>
        <dbReference type="Proteomes" id="UP000220251"/>
    </source>
</evidence>
<feature type="signal peptide" evidence="1">
    <location>
        <begin position="1"/>
        <end position="19"/>
    </location>
</feature>
<dbReference type="OrthoDB" id="144558at2"/>
<feature type="chain" id="PRO_5005217878" evidence="1">
    <location>
        <begin position="20"/>
        <end position="345"/>
    </location>
</feature>
<organism evidence="2 3">
    <name type="scientific">Estrella lausannensis</name>
    <dbReference type="NCBI Taxonomy" id="483423"/>
    <lineage>
        <taxon>Bacteria</taxon>
        <taxon>Pseudomonadati</taxon>
        <taxon>Chlamydiota</taxon>
        <taxon>Chlamydiia</taxon>
        <taxon>Parachlamydiales</taxon>
        <taxon>Candidatus Criblamydiaceae</taxon>
        <taxon>Estrella</taxon>
    </lineage>
</organism>
<keyword evidence="1" id="KW-0732">Signal</keyword>
<sequence>MYINLLLLFALLSFPPALFGNEELPDLESNLSDFVREVKKIEVPGYPHAFNPSIIRWKGKILLSFRYLPDLKNKFLSCIGLMFVDENFESAGDPYILPLKLSSGSFPSRAEDGRLLYVGEKLMLVYSDCKDVKVSRGGFRVYITELLHNGSQFEIGPEICLNEYPQNDPSRREKNWVPFDYNGELMLSYSITPHTVFHNNCRAGRCDFISTSNKAVDWSWGELRGGTPGLLLDDNRYLSFFHSWIDMPSVHSQAKVSSHYFMGAYTYAADPPFDLLECSPEPIVGTGFYHGESYTPYWKPVVAIFPCGFLMDSNFVWVVYGRQDHEMWVVKLDKKPLLDSLKTVN</sequence>
<dbReference type="AlphaFoldDB" id="A0A0H5DUD3"/>
<name>A0A0H5DUD3_9BACT</name>
<protein>
    <submittedName>
        <fullName evidence="2">Putative secreted protein</fullName>
    </submittedName>
</protein>